<name>A0A4S8LSL8_DENBC</name>
<accession>A0A4S8LSL8</accession>
<evidence type="ECO:0000313" key="3">
    <source>
        <dbReference type="Proteomes" id="UP000297245"/>
    </source>
</evidence>
<sequence length="733" mass="84284">MGVGKDKSDKTRRAKAIQSQGLDFADHKGAFFGSCVAVNIQQQSSQRSSRMDPSLAGSSRDSELRVLQTDSLSLSALTTLREPPMKPKVREVQRLIFEEGLSVTSERVKKLLDPESLTATLNAPSEAFREYGFNMLKLITNDILHESEVGEWKRIFMHLVRILKAFDGNNSTSILNKRYRQVPTFGHGTIRRFSNDVSAMRKLAGWDFEDMLLCAIPCFEGLLPEPHNSIVLDLLFDYLIWHGYAKLEMSYDNINNPFRQATNNLGTSIRRFANMTCTKFDTWETQRERAGRLRRVQRQQEKLSPSTAIILTSQSSLKRRYNASTPKLHAHGYYADDVPYFGTCNSHTTRISETEHRRVKKMYKRTNKRGHDSQIGRQVVREQFFYDIRPADRSLVSREKESMDLANPAIQYHIGTSQKCFVDIDTFLYNSGSDPSRIHFARKLKDHLLGRIFGEEQLEYPEERQYLTIVDDRLYRHQLVRFNYTTYDVRRNQDSINPRSRPHVMCLSSESSDSAHPYVYARVCGVFHVNTRYRGPGSYDSSTTVRRFDVLWVCWLIYDTSSPAGFQSTRLHRVFFPSGFSSDAFGFLDPARVLRAAHIIPAFASGQTSALLPVNSIARQMEIPATILEGNAVDRNMFMRFRGGGIGHKSTRVFTKQFEQDATETPIDHNAEDDLKDQVSTKEAKVTEKPLTERFDFMAEDDEEIQLFLDYEEDSEWEQEQNDGRDDSDFDSD</sequence>
<gene>
    <name evidence="2" type="ORF">K435DRAFT_862405</name>
</gene>
<dbReference type="OrthoDB" id="2687259at2759"/>
<dbReference type="AlphaFoldDB" id="A0A4S8LSL8"/>
<feature type="region of interest" description="Disordered" evidence="1">
    <location>
        <begin position="42"/>
        <end position="62"/>
    </location>
</feature>
<evidence type="ECO:0000313" key="2">
    <source>
        <dbReference type="EMBL" id="THU92496.1"/>
    </source>
</evidence>
<evidence type="ECO:0000256" key="1">
    <source>
        <dbReference type="SAM" id="MobiDB-lite"/>
    </source>
</evidence>
<proteinExistence type="predicted"/>
<dbReference type="EMBL" id="ML179277">
    <property type="protein sequence ID" value="THU92496.1"/>
    <property type="molecule type" value="Genomic_DNA"/>
</dbReference>
<organism evidence="2 3">
    <name type="scientific">Dendrothele bispora (strain CBS 962.96)</name>
    <dbReference type="NCBI Taxonomy" id="1314807"/>
    <lineage>
        <taxon>Eukaryota</taxon>
        <taxon>Fungi</taxon>
        <taxon>Dikarya</taxon>
        <taxon>Basidiomycota</taxon>
        <taxon>Agaricomycotina</taxon>
        <taxon>Agaricomycetes</taxon>
        <taxon>Agaricomycetidae</taxon>
        <taxon>Agaricales</taxon>
        <taxon>Agaricales incertae sedis</taxon>
        <taxon>Dendrothele</taxon>
    </lineage>
</organism>
<protein>
    <submittedName>
        <fullName evidence="2">Uncharacterized protein</fullName>
    </submittedName>
</protein>
<feature type="compositionally biased region" description="Acidic residues" evidence="1">
    <location>
        <begin position="711"/>
        <end position="721"/>
    </location>
</feature>
<reference evidence="2 3" key="1">
    <citation type="journal article" date="2019" name="Nat. Ecol. Evol.">
        <title>Megaphylogeny resolves global patterns of mushroom evolution.</title>
        <authorList>
            <person name="Varga T."/>
            <person name="Krizsan K."/>
            <person name="Foldi C."/>
            <person name="Dima B."/>
            <person name="Sanchez-Garcia M."/>
            <person name="Sanchez-Ramirez S."/>
            <person name="Szollosi G.J."/>
            <person name="Szarkandi J.G."/>
            <person name="Papp V."/>
            <person name="Albert L."/>
            <person name="Andreopoulos W."/>
            <person name="Angelini C."/>
            <person name="Antonin V."/>
            <person name="Barry K.W."/>
            <person name="Bougher N.L."/>
            <person name="Buchanan P."/>
            <person name="Buyck B."/>
            <person name="Bense V."/>
            <person name="Catcheside P."/>
            <person name="Chovatia M."/>
            <person name="Cooper J."/>
            <person name="Damon W."/>
            <person name="Desjardin D."/>
            <person name="Finy P."/>
            <person name="Geml J."/>
            <person name="Haridas S."/>
            <person name="Hughes K."/>
            <person name="Justo A."/>
            <person name="Karasinski D."/>
            <person name="Kautmanova I."/>
            <person name="Kiss B."/>
            <person name="Kocsube S."/>
            <person name="Kotiranta H."/>
            <person name="LaButti K.M."/>
            <person name="Lechner B.E."/>
            <person name="Liimatainen K."/>
            <person name="Lipzen A."/>
            <person name="Lukacs Z."/>
            <person name="Mihaltcheva S."/>
            <person name="Morgado L.N."/>
            <person name="Niskanen T."/>
            <person name="Noordeloos M.E."/>
            <person name="Ohm R.A."/>
            <person name="Ortiz-Santana B."/>
            <person name="Ovrebo C."/>
            <person name="Racz N."/>
            <person name="Riley R."/>
            <person name="Savchenko A."/>
            <person name="Shiryaev A."/>
            <person name="Soop K."/>
            <person name="Spirin V."/>
            <person name="Szebenyi C."/>
            <person name="Tomsovsky M."/>
            <person name="Tulloss R.E."/>
            <person name="Uehling J."/>
            <person name="Grigoriev I.V."/>
            <person name="Vagvolgyi C."/>
            <person name="Papp T."/>
            <person name="Martin F.M."/>
            <person name="Miettinen O."/>
            <person name="Hibbett D.S."/>
            <person name="Nagy L.G."/>
        </authorList>
    </citation>
    <scope>NUCLEOTIDE SEQUENCE [LARGE SCALE GENOMIC DNA]</scope>
    <source>
        <strain evidence="2 3">CBS 962.96</strain>
    </source>
</reference>
<dbReference type="Proteomes" id="UP000297245">
    <property type="component" value="Unassembled WGS sequence"/>
</dbReference>
<feature type="region of interest" description="Disordered" evidence="1">
    <location>
        <begin position="711"/>
        <end position="733"/>
    </location>
</feature>
<keyword evidence="3" id="KW-1185">Reference proteome</keyword>